<comment type="caution">
    <text evidence="1">The sequence shown here is derived from an EMBL/GenBank/DDBJ whole genome shotgun (WGS) entry which is preliminary data.</text>
</comment>
<sequence>MMINVPSRTVSSLPSSIILLLLSVIVRFSPVSSSAHCNQACGSMHIPYPFGITPGCGLDKYNLTCGLNWTLTLSFKSHNYKVVNFTPNSTIIIDPEISDFSLFDYHLGDTYVPSVRNHLILSSCKNRTNCPNTSFLDYFFKIQCNMTSSCCYDLQVSDPSSRYKNLTNLGCSSYSSWVNSVIPPQNGEQVRTVQATYGLELEWAIPGRCSTLPCGANATCLNGTAGAFIGYTCKCNDNYTGDPYSACNPYTNQAPCNTTSMTNGCACSLNGDANCQSSTPTLKVTHRALVVAGIVAGATVAAALILAFAVIKRRSFLTSDRRSRFDMRQIAKLLTLKGTATNVKIFAYKDLEKATKGFSNTEMLGHGAHGTVYAGKLQDGHAVAVKRINNISKQAIEVVMNELMVLSAVSHKNLVRLLGCCLEVRDPLLVYEFVPNGTLSEHLQRERGEGLDWYTRISIASEAAQALAYLHSAVDPPIYHRDVKSSNILLDFEYCTKVADFGISKLVVTEGSHISTVPQGTPGYLDPEYHQNFHLSDKSDVYSFGVVLVEIITAMKVVDFSRDCREINLAALALAKITNGNLEEIIDPFLEANKNPLTLAMVQRVAELAFTCLSYDKDARPTMAQVAEELENIRLSSISQGGDQSPIKDNSLFMGKNHMISPR</sequence>
<gene>
    <name evidence="1" type="ORF">O6H91_13G000600</name>
</gene>
<name>A0ACC2BRH0_DIPCM</name>
<reference evidence="2" key="1">
    <citation type="journal article" date="2024" name="Proc. Natl. Acad. Sci. U.S.A.">
        <title>Extraordinary preservation of gene collinearity over three hundred million years revealed in homosporous lycophytes.</title>
        <authorList>
            <person name="Li C."/>
            <person name="Wickell D."/>
            <person name="Kuo L.Y."/>
            <person name="Chen X."/>
            <person name="Nie B."/>
            <person name="Liao X."/>
            <person name="Peng D."/>
            <person name="Ji J."/>
            <person name="Jenkins J."/>
            <person name="Williams M."/>
            <person name="Shu S."/>
            <person name="Plott C."/>
            <person name="Barry K."/>
            <person name="Rajasekar S."/>
            <person name="Grimwood J."/>
            <person name="Han X."/>
            <person name="Sun S."/>
            <person name="Hou Z."/>
            <person name="He W."/>
            <person name="Dai G."/>
            <person name="Sun C."/>
            <person name="Schmutz J."/>
            <person name="Leebens-Mack J.H."/>
            <person name="Li F.W."/>
            <person name="Wang L."/>
        </authorList>
    </citation>
    <scope>NUCLEOTIDE SEQUENCE [LARGE SCALE GENOMIC DNA]</scope>
    <source>
        <strain evidence="2">cv. PW_Plant_1</strain>
    </source>
</reference>
<organism evidence="1 2">
    <name type="scientific">Diphasiastrum complanatum</name>
    <name type="common">Issler's clubmoss</name>
    <name type="synonym">Lycopodium complanatum</name>
    <dbReference type="NCBI Taxonomy" id="34168"/>
    <lineage>
        <taxon>Eukaryota</taxon>
        <taxon>Viridiplantae</taxon>
        <taxon>Streptophyta</taxon>
        <taxon>Embryophyta</taxon>
        <taxon>Tracheophyta</taxon>
        <taxon>Lycopodiopsida</taxon>
        <taxon>Lycopodiales</taxon>
        <taxon>Lycopodiaceae</taxon>
        <taxon>Lycopodioideae</taxon>
        <taxon>Diphasiastrum</taxon>
    </lineage>
</organism>
<keyword evidence="2" id="KW-1185">Reference proteome</keyword>
<proteinExistence type="predicted"/>
<evidence type="ECO:0000313" key="1">
    <source>
        <dbReference type="EMBL" id="KAJ7532364.1"/>
    </source>
</evidence>
<accession>A0ACC2BRH0</accession>
<evidence type="ECO:0000313" key="2">
    <source>
        <dbReference type="Proteomes" id="UP001162992"/>
    </source>
</evidence>
<protein>
    <submittedName>
        <fullName evidence="1">Uncharacterized protein</fullName>
    </submittedName>
</protein>
<dbReference type="EMBL" id="CM055104">
    <property type="protein sequence ID" value="KAJ7532364.1"/>
    <property type="molecule type" value="Genomic_DNA"/>
</dbReference>
<dbReference type="Proteomes" id="UP001162992">
    <property type="component" value="Chromosome 13"/>
</dbReference>